<dbReference type="RefSeq" id="WP_379733846.1">
    <property type="nucleotide sequence ID" value="NZ_JBHRVV010000001.1"/>
</dbReference>
<evidence type="ECO:0000313" key="1">
    <source>
        <dbReference type="EMBL" id="MFC3457540.1"/>
    </source>
</evidence>
<dbReference type="EMBL" id="JBHRVV010000001">
    <property type="protein sequence ID" value="MFC3457540.1"/>
    <property type="molecule type" value="Genomic_DNA"/>
</dbReference>
<keyword evidence="2" id="KW-1185">Reference proteome</keyword>
<proteinExistence type="predicted"/>
<protein>
    <recommendedName>
        <fullName evidence="3">Apea-like HEPN domain-containing protein</fullName>
    </recommendedName>
</protein>
<dbReference type="Proteomes" id="UP001595665">
    <property type="component" value="Unassembled WGS sequence"/>
</dbReference>
<organism evidence="1 2">
    <name type="scientific">Massilia haematophila</name>
    <dbReference type="NCBI Taxonomy" id="457923"/>
    <lineage>
        <taxon>Bacteria</taxon>
        <taxon>Pseudomonadati</taxon>
        <taxon>Pseudomonadota</taxon>
        <taxon>Betaproteobacteria</taxon>
        <taxon>Burkholderiales</taxon>
        <taxon>Oxalobacteraceae</taxon>
        <taxon>Telluria group</taxon>
        <taxon>Massilia</taxon>
    </lineage>
</organism>
<comment type="caution">
    <text evidence="1">The sequence shown here is derived from an EMBL/GenBank/DDBJ whole genome shotgun (WGS) entry which is preliminary data.</text>
</comment>
<gene>
    <name evidence="1" type="ORF">ACFOPH_04680</name>
</gene>
<sequence>MSSQITAFVFNKIRIDAPLPFELANKCWLSKATADQRKHIKEHLEKLTFTADPYLRYEYDPKPCEDGNGEIMVHLPEDQWRYYVVSSPADGYTNTILHRLAAISEVPLDLEALTLLEPYCNWGHTPAKVMRYLVAPESPQPIVVTSEMLDDLRMLIGLVEAADDTSDGGLDLSDAAKALSMFDASNLLIHHQDAQCLALFSIIEMLLTHKPDAKDPGDSITRQIRNKMPLINRRFHRPIDITKTFAAKPDEVWSLLYEFRSAIAHGGEPDFEKSLNALGSYEKALNFLICIVKALIRHSLREPELMRDLKAV</sequence>
<accession>A0ABV7PHA7</accession>
<name>A0ABV7PHA7_9BURK</name>
<reference evidence="2" key="1">
    <citation type="journal article" date="2019" name="Int. J. Syst. Evol. Microbiol.">
        <title>The Global Catalogue of Microorganisms (GCM) 10K type strain sequencing project: providing services to taxonomists for standard genome sequencing and annotation.</title>
        <authorList>
            <consortium name="The Broad Institute Genomics Platform"/>
            <consortium name="The Broad Institute Genome Sequencing Center for Infectious Disease"/>
            <person name="Wu L."/>
            <person name="Ma J."/>
        </authorList>
    </citation>
    <scope>NUCLEOTIDE SEQUENCE [LARGE SCALE GENOMIC DNA]</scope>
    <source>
        <strain evidence="2">CCM 7480</strain>
    </source>
</reference>
<evidence type="ECO:0008006" key="3">
    <source>
        <dbReference type="Google" id="ProtNLM"/>
    </source>
</evidence>
<evidence type="ECO:0000313" key="2">
    <source>
        <dbReference type="Proteomes" id="UP001595665"/>
    </source>
</evidence>